<dbReference type="KEGG" id="lnu:N7U66_06605"/>
<evidence type="ECO:0000256" key="1">
    <source>
        <dbReference type="SAM" id="SignalP"/>
    </source>
</evidence>
<dbReference type="Proteomes" id="UP001164705">
    <property type="component" value="Chromosome"/>
</dbReference>
<feature type="domain" description="Copper-binding protein MbnP-like" evidence="2">
    <location>
        <begin position="36"/>
        <end position="235"/>
    </location>
</feature>
<dbReference type="PROSITE" id="PS51257">
    <property type="entry name" value="PROKAR_LIPOPROTEIN"/>
    <property type="match status" value="1"/>
</dbReference>
<organism evidence="3 4">
    <name type="scientific">Lacinutrix neustonica</name>
    <dbReference type="NCBI Taxonomy" id="2980107"/>
    <lineage>
        <taxon>Bacteria</taxon>
        <taxon>Pseudomonadati</taxon>
        <taxon>Bacteroidota</taxon>
        <taxon>Flavobacteriia</taxon>
        <taxon>Flavobacteriales</taxon>
        <taxon>Flavobacteriaceae</taxon>
        <taxon>Lacinutrix</taxon>
    </lineage>
</organism>
<dbReference type="SUPFAM" id="SSF51604">
    <property type="entry name" value="Enolase C-terminal domain-like"/>
    <property type="match status" value="1"/>
</dbReference>
<dbReference type="EMBL" id="CP113088">
    <property type="protein sequence ID" value="WAC03237.1"/>
    <property type="molecule type" value="Genomic_DNA"/>
</dbReference>
<sequence length="267" mass="29571">MKTLKFTFALLLCAILFSCSSNDDDNIAEDLSGQKGQLILKFDNGIGDQDFIFGTNYSKSNNESYKVDNLKYIISNIRIKDSQGNLVMYPEQDNAFIIDEAEANNAGEILLTLNNIDAADYTEITFGIGIDQERFALGANGQGNFLELAESKGMLWSWAAGYKFIRIDGTFSNDSVTDEPLNIHMGSVGSSLDNYREVTLSFTNTARIRQHTSPEVHIKSDISKVFDGITTINFADGYDQVHVDAVETPIVANNISGMFIVHHVHND</sequence>
<evidence type="ECO:0000313" key="3">
    <source>
        <dbReference type="EMBL" id="WAC03237.1"/>
    </source>
</evidence>
<reference evidence="3" key="1">
    <citation type="submission" date="2022-11" db="EMBL/GenBank/DDBJ databases">
        <title>Lacinutrix neustonica HL-RS19T sp. nov., isolated from the surface microlayer sample of brackish Lake Shihwa.</title>
        <authorList>
            <person name="Choi J.Y."/>
            <person name="Hwang C.Y."/>
        </authorList>
    </citation>
    <scope>NUCLEOTIDE SEQUENCE</scope>
    <source>
        <strain evidence="3">HL-RS19</strain>
    </source>
</reference>
<protein>
    <recommendedName>
        <fullName evidence="2">Copper-binding protein MbnP-like domain-containing protein</fullName>
    </recommendedName>
</protein>
<evidence type="ECO:0000313" key="4">
    <source>
        <dbReference type="Proteomes" id="UP001164705"/>
    </source>
</evidence>
<proteinExistence type="predicted"/>
<dbReference type="Pfam" id="PF20243">
    <property type="entry name" value="MbnP"/>
    <property type="match status" value="1"/>
</dbReference>
<feature type="chain" id="PRO_5039141235" description="Copper-binding protein MbnP-like domain-containing protein" evidence="1">
    <location>
        <begin position="24"/>
        <end position="267"/>
    </location>
</feature>
<name>A0A9E8MZ91_9FLAO</name>
<dbReference type="AlphaFoldDB" id="A0A9E8MZ91"/>
<gene>
    <name evidence="3" type="ORF">N7U66_06605</name>
</gene>
<dbReference type="InterPro" id="IPR036849">
    <property type="entry name" value="Enolase-like_C_sf"/>
</dbReference>
<dbReference type="InterPro" id="IPR046863">
    <property type="entry name" value="MbnP-like_dom"/>
</dbReference>
<accession>A0A9E8MZ91</accession>
<keyword evidence="4" id="KW-1185">Reference proteome</keyword>
<dbReference type="RefSeq" id="WP_267677813.1">
    <property type="nucleotide sequence ID" value="NZ_CP113088.1"/>
</dbReference>
<keyword evidence="1" id="KW-0732">Signal</keyword>
<feature type="signal peptide" evidence="1">
    <location>
        <begin position="1"/>
        <end position="23"/>
    </location>
</feature>
<evidence type="ECO:0000259" key="2">
    <source>
        <dbReference type="Pfam" id="PF20243"/>
    </source>
</evidence>